<sequence length="163" mass="17118">MEIRAATEDDVEAAAAIAAVVAEEGTIGAQPPVDVAARAAGLRTLIDGDGRGGVWVLRDGERVVGVTTALERISGVLSIGMMLLPDARGRGGGRGLLDAVLEHARTTGAHKVDLEVWPDNGRAIALYAGAGFTVEGLRDRHYRRHDGSLRSSLIMARRVVDSS</sequence>
<dbReference type="Gene3D" id="3.40.630.30">
    <property type="match status" value="1"/>
</dbReference>
<dbReference type="Pfam" id="PF00583">
    <property type="entry name" value="Acetyltransf_1"/>
    <property type="match status" value="1"/>
</dbReference>
<evidence type="ECO:0000256" key="1">
    <source>
        <dbReference type="ARBA" id="ARBA00022679"/>
    </source>
</evidence>
<dbReference type="PROSITE" id="PS51186">
    <property type="entry name" value="GNAT"/>
    <property type="match status" value="1"/>
</dbReference>
<protein>
    <submittedName>
        <fullName evidence="4">GNAT family N-acetyltransferase</fullName>
        <ecNumber evidence="4">2.3.1.-</ecNumber>
    </submittedName>
</protein>
<dbReference type="PANTHER" id="PTHR43877">
    <property type="entry name" value="AMINOALKYLPHOSPHONATE N-ACETYLTRANSFERASE-RELATED-RELATED"/>
    <property type="match status" value="1"/>
</dbReference>
<organism evidence="4 5">
    <name type="scientific">Actinomycetospora endophytica</name>
    <dbReference type="NCBI Taxonomy" id="2291215"/>
    <lineage>
        <taxon>Bacteria</taxon>
        <taxon>Bacillati</taxon>
        <taxon>Actinomycetota</taxon>
        <taxon>Actinomycetes</taxon>
        <taxon>Pseudonocardiales</taxon>
        <taxon>Pseudonocardiaceae</taxon>
        <taxon>Actinomycetospora</taxon>
    </lineage>
</organism>
<keyword evidence="2 4" id="KW-0012">Acyltransferase</keyword>
<evidence type="ECO:0000256" key="2">
    <source>
        <dbReference type="ARBA" id="ARBA00023315"/>
    </source>
</evidence>
<dbReference type="RefSeq" id="WP_230738932.1">
    <property type="nucleotide sequence ID" value="NZ_JAJNDB010000007.1"/>
</dbReference>
<dbReference type="SUPFAM" id="SSF55729">
    <property type="entry name" value="Acyl-CoA N-acyltransferases (Nat)"/>
    <property type="match status" value="1"/>
</dbReference>
<dbReference type="PANTHER" id="PTHR43877:SF2">
    <property type="entry name" value="AMINOALKYLPHOSPHONATE N-ACETYLTRANSFERASE-RELATED"/>
    <property type="match status" value="1"/>
</dbReference>
<dbReference type="InterPro" id="IPR050832">
    <property type="entry name" value="Bact_Acetyltransf"/>
</dbReference>
<keyword evidence="5" id="KW-1185">Reference proteome</keyword>
<dbReference type="InterPro" id="IPR000182">
    <property type="entry name" value="GNAT_dom"/>
</dbReference>
<evidence type="ECO:0000313" key="5">
    <source>
        <dbReference type="Proteomes" id="UP001199469"/>
    </source>
</evidence>
<accession>A0ABS8PFN0</accession>
<dbReference type="Proteomes" id="UP001199469">
    <property type="component" value="Unassembled WGS sequence"/>
</dbReference>
<dbReference type="EMBL" id="JAJNDB010000007">
    <property type="protein sequence ID" value="MCD2197043.1"/>
    <property type="molecule type" value="Genomic_DNA"/>
</dbReference>
<gene>
    <name evidence="4" type="ORF">LQ327_27090</name>
</gene>
<proteinExistence type="predicted"/>
<dbReference type="EC" id="2.3.1.-" evidence="4"/>
<evidence type="ECO:0000313" key="4">
    <source>
        <dbReference type="EMBL" id="MCD2197043.1"/>
    </source>
</evidence>
<keyword evidence="1 4" id="KW-0808">Transferase</keyword>
<dbReference type="GO" id="GO:0016746">
    <property type="term" value="F:acyltransferase activity"/>
    <property type="evidence" value="ECO:0007669"/>
    <property type="project" value="UniProtKB-KW"/>
</dbReference>
<reference evidence="4 5" key="1">
    <citation type="submission" date="2021-11" db="EMBL/GenBank/DDBJ databases">
        <title>Draft genome sequence of Actinomycetospora sp. SF1 isolated from the rhizosphere soil.</title>
        <authorList>
            <person name="Duangmal K."/>
            <person name="Chantavorakit T."/>
        </authorList>
    </citation>
    <scope>NUCLEOTIDE SEQUENCE [LARGE SCALE GENOMIC DNA]</scope>
    <source>
        <strain evidence="4 5">TBRC 5722</strain>
    </source>
</reference>
<name>A0ABS8PFN0_9PSEU</name>
<evidence type="ECO:0000259" key="3">
    <source>
        <dbReference type="PROSITE" id="PS51186"/>
    </source>
</evidence>
<feature type="domain" description="N-acetyltransferase" evidence="3">
    <location>
        <begin position="1"/>
        <end position="160"/>
    </location>
</feature>
<dbReference type="InterPro" id="IPR016181">
    <property type="entry name" value="Acyl_CoA_acyltransferase"/>
</dbReference>
<comment type="caution">
    <text evidence="4">The sequence shown here is derived from an EMBL/GenBank/DDBJ whole genome shotgun (WGS) entry which is preliminary data.</text>
</comment>